<comment type="caution">
    <text evidence="2">The sequence shown here is derived from an EMBL/GenBank/DDBJ whole genome shotgun (WGS) entry which is preliminary data.</text>
</comment>
<evidence type="ECO:0000256" key="1">
    <source>
        <dbReference type="SAM" id="MobiDB-lite"/>
    </source>
</evidence>
<feature type="region of interest" description="Disordered" evidence="1">
    <location>
        <begin position="26"/>
        <end position="50"/>
    </location>
</feature>
<gene>
    <name evidence="2" type="ORF">D9615_005800</name>
</gene>
<name>A0A8H5HAL5_9AGAR</name>
<proteinExistence type="predicted"/>
<accession>A0A8H5HAL5</accession>
<dbReference type="Proteomes" id="UP000565441">
    <property type="component" value="Unassembled WGS sequence"/>
</dbReference>
<evidence type="ECO:0000313" key="2">
    <source>
        <dbReference type="EMBL" id="KAF5379675.1"/>
    </source>
</evidence>
<organism evidence="2 3">
    <name type="scientific">Tricholomella constricta</name>
    <dbReference type="NCBI Taxonomy" id="117010"/>
    <lineage>
        <taxon>Eukaryota</taxon>
        <taxon>Fungi</taxon>
        <taxon>Dikarya</taxon>
        <taxon>Basidiomycota</taxon>
        <taxon>Agaricomycotina</taxon>
        <taxon>Agaricomycetes</taxon>
        <taxon>Agaricomycetidae</taxon>
        <taxon>Agaricales</taxon>
        <taxon>Tricholomatineae</taxon>
        <taxon>Lyophyllaceae</taxon>
        <taxon>Tricholomella</taxon>
    </lineage>
</organism>
<sequence length="253" mass="28497">MSHEINAYPRVIRLDSEDTVRCAGSISEDDFMSPATETTYTDEEEEEEREEYDTELERSLSLWSFSSATLRKSKLVTDLYPQPLPAHADVVLSTCNSTPHTGMIPPIDGGGCLYGSAQRLEAKFHPKSKPWYRQFKERRVVQRIRLLSPLPTAVHGVAFKPTDPCPKSLGVTLRDILDWNEVCIRDSGERLGVMHRLASPPLLSINIVVKFMDEKSIKYPVIVGCDCGAITRAKLAWEIALAVYAYHKVVFQL</sequence>
<protein>
    <submittedName>
        <fullName evidence="2">Uncharacterized protein</fullName>
    </submittedName>
</protein>
<reference evidence="2 3" key="1">
    <citation type="journal article" date="2020" name="ISME J.">
        <title>Uncovering the hidden diversity of litter-decomposition mechanisms in mushroom-forming fungi.</title>
        <authorList>
            <person name="Floudas D."/>
            <person name="Bentzer J."/>
            <person name="Ahren D."/>
            <person name="Johansson T."/>
            <person name="Persson P."/>
            <person name="Tunlid A."/>
        </authorList>
    </citation>
    <scope>NUCLEOTIDE SEQUENCE [LARGE SCALE GENOMIC DNA]</scope>
    <source>
        <strain evidence="2 3">CBS 661.87</strain>
    </source>
</reference>
<evidence type="ECO:0000313" key="3">
    <source>
        <dbReference type="Proteomes" id="UP000565441"/>
    </source>
</evidence>
<feature type="compositionally biased region" description="Acidic residues" evidence="1">
    <location>
        <begin position="40"/>
        <end position="50"/>
    </location>
</feature>
<dbReference type="OrthoDB" id="3352408at2759"/>
<dbReference type="AlphaFoldDB" id="A0A8H5HAL5"/>
<keyword evidence="3" id="KW-1185">Reference proteome</keyword>
<dbReference type="EMBL" id="JAACJP010000015">
    <property type="protein sequence ID" value="KAF5379675.1"/>
    <property type="molecule type" value="Genomic_DNA"/>
</dbReference>